<protein>
    <submittedName>
        <fullName evidence="6">PGM_PMM_IV domain-containing protein</fullName>
    </submittedName>
</protein>
<dbReference type="WBParaSite" id="NBR_0002051501-mRNA-1">
    <property type="protein sequence ID" value="NBR_0002051501-mRNA-1"/>
    <property type="gene ID" value="NBR_0002051501"/>
</dbReference>
<dbReference type="Proteomes" id="UP000271162">
    <property type="component" value="Unassembled WGS sequence"/>
</dbReference>
<organism evidence="6">
    <name type="scientific">Nippostrongylus brasiliensis</name>
    <name type="common">Rat hookworm</name>
    <dbReference type="NCBI Taxonomy" id="27835"/>
    <lineage>
        <taxon>Eukaryota</taxon>
        <taxon>Metazoa</taxon>
        <taxon>Ecdysozoa</taxon>
        <taxon>Nematoda</taxon>
        <taxon>Chromadorea</taxon>
        <taxon>Rhabditida</taxon>
        <taxon>Rhabditina</taxon>
        <taxon>Rhabditomorpha</taxon>
        <taxon>Strongyloidea</taxon>
        <taxon>Heligmosomidae</taxon>
        <taxon>Nippostrongylus</taxon>
    </lineage>
</organism>
<reference evidence="6" key="1">
    <citation type="submission" date="2017-02" db="UniProtKB">
        <authorList>
            <consortium name="WormBaseParasite"/>
        </authorList>
    </citation>
    <scope>IDENTIFICATION</scope>
</reference>
<evidence type="ECO:0000256" key="3">
    <source>
        <dbReference type="ARBA" id="ARBA00023235"/>
    </source>
</evidence>
<keyword evidence="3" id="KW-0413">Isomerase</keyword>
<dbReference type="GO" id="GO:0005634">
    <property type="term" value="C:nucleus"/>
    <property type="evidence" value="ECO:0007669"/>
    <property type="project" value="TreeGrafter"/>
</dbReference>
<dbReference type="GO" id="GO:0006166">
    <property type="term" value="P:purine ribonucleoside salvage"/>
    <property type="evidence" value="ECO:0007669"/>
    <property type="project" value="TreeGrafter"/>
</dbReference>
<keyword evidence="5" id="KW-1185">Reference proteome</keyword>
<name>A0A0N4YTE3_NIPBR</name>
<dbReference type="AlphaFoldDB" id="A0A0N4YTE3"/>
<keyword evidence="1" id="KW-0479">Metal-binding</keyword>
<evidence type="ECO:0000256" key="1">
    <source>
        <dbReference type="ARBA" id="ARBA00022723"/>
    </source>
</evidence>
<evidence type="ECO:0000313" key="4">
    <source>
        <dbReference type="EMBL" id="VDL84253.1"/>
    </source>
</evidence>
<sequence length="153" mass="17128">MIGSQKVKYVRDLTIGYDNAQPDNKPVLPLSTSSEMITFTLENGSLCTLRASGTEPKIKYYCELKTPPGKTENDLGDVLKELEELEKAVVDTLLRPQQFGLIPRKNHLPIVVFSMNGHFSSDLGDVIKELDELEKAVVDTLLRPQQFGLIPRK</sequence>
<dbReference type="Gene3D" id="3.30.310.50">
    <property type="entry name" value="Alpha-D-phosphohexomutase, C-terminal domain"/>
    <property type="match status" value="1"/>
</dbReference>
<evidence type="ECO:0000313" key="6">
    <source>
        <dbReference type="WBParaSite" id="NBR_0002051501-mRNA-1"/>
    </source>
</evidence>
<accession>A0A0N4YTE3</accession>
<evidence type="ECO:0000256" key="2">
    <source>
        <dbReference type="ARBA" id="ARBA00022842"/>
    </source>
</evidence>
<dbReference type="GO" id="GO:0008973">
    <property type="term" value="F:phosphopentomutase activity"/>
    <property type="evidence" value="ECO:0007669"/>
    <property type="project" value="TreeGrafter"/>
</dbReference>
<proteinExistence type="predicted"/>
<dbReference type="EMBL" id="UYSL01025214">
    <property type="protein sequence ID" value="VDL84253.1"/>
    <property type="molecule type" value="Genomic_DNA"/>
</dbReference>
<evidence type="ECO:0000313" key="5">
    <source>
        <dbReference type="Proteomes" id="UP000271162"/>
    </source>
</evidence>
<dbReference type="InterPro" id="IPR036900">
    <property type="entry name" value="A-D-PHexomutase_C_sf"/>
</dbReference>
<dbReference type="STRING" id="27835.A0A0N4YTE3"/>
<gene>
    <name evidence="4" type="ORF">NBR_LOCUS20516</name>
</gene>
<dbReference type="PANTHER" id="PTHR45745:SF1">
    <property type="entry name" value="PHOSPHOGLUCOMUTASE 2B-RELATED"/>
    <property type="match status" value="1"/>
</dbReference>
<reference evidence="4 5" key="2">
    <citation type="submission" date="2018-11" db="EMBL/GenBank/DDBJ databases">
        <authorList>
            <consortium name="Pathogen Informatics"/>
        </authorList>
    </citation>
    <scope>NUCLEOTIDE SEQUENCE [LARGE SCALE GENOMIC DNA]</scope>
</reference>
<dbReference type="PANTHER" id="PTHR45745">
    <property type="entry name" value="PHOSPHOMANNOMUTASE 45A"/>
    <property type="match status" value="1"/>
</dbReference>
<keyword evidence="2" id="KW-0460">Magnesium</keyword>
<dbReference type="OMA" id="CIRASTY"/>
<dbReference type="SUPFAM" id="SSF55957">
    <property type="entry name" value="Phosphoglucomutase, C-terminal domain"/>
    <property type="match status" value="1"/>
</dbReference>
<dbReference type="GO" id="GO:0046872">
    <property type="term" value="F:metal ion binding"/>
    <property type="evidence" value="ECO:0007669"/>
    <property type="project" value="UniProtKB-KW"/>
</dbReference>